<dbReference type="InterPro" id="IPR036047">
    <property type="entry name" value="F-box-like_dom_sf"/>
</dbReference>
<name>A0A835FSM7_9POAL</name>
<dbReference type="InterPro" id="IPR006553">
    <property type="entry name" value="Leu-rich_rpt_Cys-con_subtyp"/>
</dbReference>
<dbReference type="FunFam" id="1.20.1280.50:FF:000037">
    <property type="entry name" value="F-box protein SKIP19"/>
    <property type="match status" value="1"/>
</dbReference>
<evidence type="ECO:0000313" key="2">
    <source>
        <dbReference type="EMBL" id="KAF8775034.1"/>
    </source>
</evidence>
<dbReference type="Pfam" id="PF24758">
    <property type="entry name" value="LRR_At5g56370"/>
    <property type="match status" value="1"/>
</dbReference>
<dbReference type="SUPFAM" id="SSF81383">
    <property type="entry name" value="F-box domain"/>
    <property type="match status" value="1"/>
</dbReference>
<evidence type="ECO:0000313" key="3">
    <source>
        <dbReference type="Proteomes" id="UP000636709"/>
    </source>
</evidence>
<dbReference type="InterPro" id="IPR032675">
    <property type="entry name" value="LRR_dom_sf"/>
</dbReference>
<dbReference type="PANTHER" id="PTHR38926:SF76">
    <property type="entry name" value="F-BOX DOMAIN-CONTAINING PROTEIN"/>
    <property type="match status" value="1"/>
</dbReference>
<dbReference type="PROSITE" id="PS50181">
    <property type="entry name" value="FBOX"/>
    <property type="match status" value="1"/>
</dbReference>
<dbReference type="AlphaFoldDB" id="A0A835FSM7"/>
<dbReference type="Pfam" id="PF12937">
    <property type="entry name" value="F-box-like"/>
    <property type="match status" value="1"/>
</dbReference>
<proteinExistence type="predicted"/>
<dbReference type="InterPro" id="IPR055411">
    <property type="entry name" value="LRR_FXL15/At3g58940/PEG3-like"/>
</dbReference>
<protein>
    <recommendedName>
        <fullName evidence="1">F-box domain-containing protein</fullName>
    </recommendedName>
</protein>
<dbReference type="Proteomes" id="UP000636709">
    <property type="component" value="Unassembled WGS sequence"/>
</dbReference>
<reference evidence="2" key="1">
    <citation type="submission" date="2020-07" db="EMBL/GenBank/DDBJ databases">
        <title>Genome sequence and genetic diversity analysis of an under-domesticated orphan crop, white fonio (Digitaria exilis).</title>
        <authorList>
            <person name="Bennetzen J.L."/>
            <person name="Chen S."/>
            <person name="Ma X."/>
            <person name="Wang X."/>
            <person name="Yssel A.E.J."/>
            <person name="Chaluvadi S.R."/>
            <person name="Johnson M."/>
            <person name="Gangashetty P."/>
            <person name="Hamidou F."/>
            <person name="Sanogo M.D."/>
            <person name="Zwaenepoel A."/>
            <person name="Wallace J."/>
            <person name="Van De Peer Y."/>
            <person name="Van Deynze A."/>
        </authorList>
    </citation>
    <scope>NUCLEOTIDE SEQUENCE</scope>
    <source>
        <tissue evidence="2">Leaves</tissue>
    </source>
</reference>
<gene>
    <name evidence="2" type="ORF">HU200_005084</name>
</gene>
<organism evidence="2 3">
    <name type="scientific">Digitaria exilis</name>
    <dbReference type="NCBI Taxonomy" id="1010633"/>
    <lineage>
        <taxon>Eukaryota</taxon>
        <taxon>Viridiplantae</taxon>
        <taxon>Streptophyta</taxon>
        <taxon>Embryophyta</taxon>
        <taxon>Tracheophyta</taxon>
        <taxon>Spermatophyta</taxon>
        <taxon>Magnoliopsida</taxon>
        <taxon>Liliopsida</taxon>
        <taxon>Poales</taxon>
        <taxon>Poaceae</taxon>
        <taxon>PACMAD clade</taxon>
        <taxon>Panicoideae</taxon>
        <taxon>Panicodae</taxon>
        <taxon>Paniceae</taxon>
        <taxon>Anthephorinae</taxon>
        <taxon>Digitaria</taxon>
    </lineage>
</organism>
<dbReference type="InterPro" id="IPR001810">
    <property type="entry name" value="F-box_dom"/>
</dbReference>
<dbReference type="Gene3D" id="1.20.1280.50">
    <property type="match status" value="1"/>
</dbReference>
<comment type="caution">
    <text evidence="2">The sequence shown here is derived from an EMBL/GenBank/DDBJ whole genome shotgun (WGS) entry which is preliminary data.</text>
</comment>
<accession>A0A835FSM7</accession>
<dbReference type="Gene3D" id="3.80.10.10">
    <property type="entry name" value="Ribonuclease Inhibitor"/>
    <property type="match status" value="1"/>
</dbReference>
<sequence>MRDWAALPREVLAAVLRKLDHIEILMGPGQACRSWRCAARDDPALWRRIDMRGHADLFYQLNLHGMAQAAVRRARIAIRRAKGQCEAFWAEYAADDGVLQLLGEQSASLKILNLISCHEVSNKGFAELVTKSPLLEDLSLELCPKIGGRSVYESTGKACPQLKRFSLRRECFRFSLNYPRRVAYPDRYREARGFRAMRELRSLSLVGSSISNKELEAILDRCPHLETLFLRDCYAIKVAAGSNLRAKCARIKTVTLRQFKPVSVLNGRRQWVLQEIQLPAMPQH</sequence>
<dbReference type="SMART" id="SM00367">
    <property type="entry name" value="LRR_CC"/>
    <property type="match status" value="4"/>
</dbReference>
<feature type="domain" description="F-box" evidence="1">
    <location>
        <begin position="1"/>
        <end position="49"/>
    </location>
</feature>
<dbReference type="SUPFAM" id="SSF52047">
    <property type="entry name" value="RNI-like"/>
    <property type="match status" value="1"/>
</dbReference>
<dbReference type="PANTHER" id="PTHR38926">
    <property type="entry name" value="F-BOX DOMAIN CONTAINING PROTEIN, EXPRESSED"/>
    <property type="match status" value="1"/>
</dbReference>
<dbReference type="EMBL" id="JACEFO010000338">
    <property type="protein sequence ID" value="KAF8775034.1"/>
    <property type="molecule type" value="Genomic_DNA"/>
</dbReference>
<keyword evidence="3" id="KW-1185">Reference proteome</keyword>
<evidence type="ECO:0000259" key="1">
    <source>
        <dbReference type="PROSITE" id="PS50181"/>
    </source>
</evidence>
<dbReference type="OrthoDB" id="2095648at2759"/>